<sequence length="503" mass="56514">MPMSNQPTRRDILLGSIATTAFASGTHLFVHAAAPRANPIIEENQRPGTNQWQLTYIKFDAGNRLRQSLIEGYCTRTSVAAGETIGFCVSTNPPTPFHIAIYRLGYYGGSGGRLVATLGPFEGRSQEIPPRGDKRLRECQWKPAVEITIPPDWLSGVYLAQLNAKNHRYQSYCIFIVRDNRRADLLFQCSTNTWQAYNKWPAADSLYDNDRPDRKPLVSGVRVSFDRPYARYWQVTDNPLSLGSGEFLLFEFPFSYWLEQHGYDVTYCANEDVDRSLDNLLRCKAFLSVGHDEYWTRRQFDHCLEAVRRGVHFGFFSGNTCCFVLEASAGKSGQPHRVIERVGRYGGIRPGEEKYMADLPVQAPNEATLIGAQTVSPFNGSGDWICRLPQHWIFEGTGMRAGEAIPGLVGWEFHGDPADIPGLQVVASGKTWTAGEAESHYEATIYSGPKGNIVFNASTIFWAQGLSSPPGHWLPYVHNGRPHGPDPRVQRITHNLLRRWREG</sequence>
<feature type="domain" description="N,N-dimethylformamidase beta subunit-like C-terminal" evidence="1">
    <location>
        <begin position="99"/>
        <end position="467"/>
    </location>
</feature>
<dbReference type="Pfam" id="PF20254">
    <property type="entry name" value="DMFA2_C"/>
    <property type="match status" value="1"/>
</dbReference>
<proteinExistence type="predicted"/>
<dbReference type="InterPro" id="IPR046540">
    <property type="entry name" value="DMFA2_C"/>
</dbReference>
<reference evidence="2 3" key="1">
    <citation type="submission" date="2020-07" db="EMBL/GenBank/DDBJ databases">
        <title>Thermogemmata thermophila gen. nov., sp. nov., a novel moderate thermophilic planctomycete from a Kamchatka hot spring.</title>
        <authorList>
            <person name="Elcheninov A.G."/>
            <person name="Podosokorskaya O.A."/>
            <person name="Kovaleva O.L."/>
            <person name="Novikov A."/>
            <person name="Bonch-Osmolovskaya E.A."/>
            <person name="Toshchakov S.V."/>
            <person name="Kublanov I.V."/>
        </authorList>
    </citation>
    <scope>NUCLEOTIDE SEQUENCE [LARGE SCALE GENOMIC DNA]</scope>
    <source>
        <strain evidence="2 3">2918</strain>
    </source>
</reference>
<dbReference type="AlphaFoldDB" id="A0A7V9ACS1"/>
<dbReference type="PROSITE" id="PS51318">
    <property type="entry name" value="TAT"/>
    <property type="match status" value="1"/>
</dbReference>
<keyword evidence="3" id="KW-1185">Reference proteome</keyword>
<dbReference type="EMBL" id="JACEFB010000010">
    <property type="protein sequence ID" value="MBA2227062.1"/>
    <property type="molecule type" value="Genomic_DNA"/>
</dbReference>
<evidence type="ECO:0000259" key="1">
    <source>
        <dbReference type="Pfam" id="PF20254"/>
    </source>
</evidence>
<evidence type="ECO:0000313" key="2">
    <source>
        <dbReference type="EMBL" id="MBA2227062.1"/>
    </source>
</evidence>
<gene>
    <name evidence="2" type="ORF">H0921_12925</name>
</gene>
<dbReference type="InterPro" id="IPR006311">
    <property type="entry name" value="TAT_signal"/>
</dbReference>
<accession>A0A7V9ACS1</accession>
<protein>
    <recommendedName>
        <fullName evidence="1">N,N-dimethylformamidase beta subunit-like C-terminal domain-containing protein</fullName>
    </recommendedName>
</protein>
<evidence type="ECO:0000313" key="3">
    <source>
        <dbReference type="Proteomes" id="UP000542342"/>
    </source>
</evidence>
<organism evidence="2 3">
    <name type="scientific">Thermogemmata fonticola</name>
    <dbReference type="NCBI Taxonomy" id="2755323"/>
    <lineage>
        <taxon>Bacteria</taxon>
        <taxon>Pseudomonadati</taxon>
        <taxon>Planctomycetota</taxon>
        <taxon>Planctomycetia</taxon>
        <taxon>Gemmatales</taxon>
        <taxon>Gemmataceae</taxon>
        <taxon>Thermogemmata</taxon>
    </lineage>
</organism>
<dbReference type="Proteomes" id="UP000542342">
    <property type="component" value="Unassembled WGS sequence"/>
</dbReference>
<comment type="caution">
    <text evidence="2">The sequence shown here is derived from an EMBL/GenBank/DDBJ whole genome shotgun (WGS) entry which is preliminary data.</text>
</comment>
<name>A0A7V9ACS1_9BACT</name>
<dbReference type="RefSeq" id="WP_194538801.1">
    <property type="nucleotide sequence ID" value="NZ_JACEFB010000010.1"/>
</dbReference>